<evidence type="ECO:0000256" key="7">
    <source>
        <dbReference type="SAM" id="Coils"/>
    </source>
</evidence>
<dbReference type="PANTHER" id="PTHR35794:SF2">
    <property type="entry name" value="CELL DIVISION PROTEIN DIVIVA"/>
    <property type="match status" value="1"/>
</dbReference>
<evidence type="ECO:0000256" key="1">
    <source>
        <dbReference type="ARBA" id="ARBA00004496"/>
    </source>
</evidence>
<dbReference type="NCBIfam" id="TIGR03544">
    <property type="entry name" value="DivI1A_domain"/>
    <property type="match status" value="1"/>
</dbReference>
<dbReference type="Proteomes" id="UP000003860">
    <property type="component" value="Unassembled WGS sequence"/>
</dbReference>
<keyword evidence="6" id="KW-0131">Cell cycle</keyword>
<dbReference type="InterPro" id="IPR007793">
    <property type="entry name" value="DivIVA_fam"/>
</dbReference>
<dbReference type="eggNOG" id="COG3599">
    <property type="taxonomic scope" value="Bacteria"/>
</dbReference>
<name>F1TEM0_9FIRM</name>
<evidence type="ECO:0000313" key="9">
    <source>
        <dbReference type="Proteomes" id="UP000003860"/>
    </source>
</evidence>
<dbReference type="AlphaFoldDB" id="F1TEM0"/>
<sequence length="154" mass="18292">MNYTPNDLDNIKFKKNFMGYNEDQVNEVLDSVIQDYELYIKENIELKDRISVLNEGIQHYKNIEESLQNTLIVAQQTGEEIKKNSYEKAENITKEAELKAQRIINDANQEVIKIRFEYEEMKKRLHLFKTKSETLLLSQLELLKQLFNTDNDIE</sequence>
<dbReference type="Gene3D" id="6.10.250.660">
    <property type="match status" value="1"/>
</dbReference>
<dbReference type="OrthoDB" id="9815492at2"/>
<dbReference type="EMBL" id="ACXX02000009">
    <property type="protein sequence ID" value="EGD47186.1"/>
    <property type="molecule type" value="Genomic_DNA"/>
</dbReference>
<evidence type="ECO:0000256" key="2">
    <source>
        <dbReference type="ARBA" id="ARBA00009008"/>
    </source>
</evidence>
<keyword evidence="3" id="KW-0963">Cytoplasm</keyword>
<comment type="similarity">
    <text evidence="2">Belongs to the DivIVA family.</text>
</comment>
<proteinExistence type="inferred from homology"/>
<evidence type="ECO:0000313" key="8">
    <source>
        <dbReference type="EMBL" id="EGD47186.1"/>
    </source>
</evidence>
<protein>
    <submittedName>
        <fullName evidence="8">DivIVA domain</fullName>
    </submittedName>
</protein>
<dbReference type="InterPro" id="IPR019933">
    <property type="entry name" value="DivIVA_domain"/>
</dbReference>
<reference evidence="8" key="1">
    <citation type="submission" date="2009-07" db="EMBL/GenBank/DDBJ databases">
        <authorList>
            <consortium name="US DOE Joint Genome Institute (JGI-PGF)"/>
            <person name="Lucas S."/>
            <person name="Copeland A."/>
            <person name="Lapidus A."/>
            <person name="Glavina del Rio T."/>
            <person name="Tice H."/>
            <person name="Bruce D."/>
            <person name="Goodwin L."/>
            <person name="Pitluck S."/>
            <person name="Larimer F."/>
            <person name="Land M.L."/>
            <person name="Mouttaki H."/>
            <person name="He Z."/>
            <person name="Zhou J."/>
            <person name="Hemme C.L."/>
        </authorList>
    </citation>
    <scope>NUCLEOTIDE SEQUENCE [LARGE SCALE GENOMIC DNA]</scope>
    <source>
        <strain evidence="8">DSM 2782</strain>
    </source>
</reference>
<reference evidence="8" key="2">
    <citation type="submission" date="2011-01" db="EMBL/GenBank/DDBJ databases">
        <title>The Non-contiguous Finished genome of Clostridium papyrosolvens.</title>
        <authorList>
            <person name="Lucas S."/>
            <person name="Copeland A."/>
            <person name="Lapidus A."/>
            <person name="Cheng J.-F."/>
            <person name="Goodwin L."/>
            <person name="Pitluck S."/>
            <person name="Misra M."/>
            <person name="Chertkov O."/>
            <person name="Detter J.C."/>
            <person name="Han C."/>
            <person name="Tapia R."/>
            <person name="Land M."/>
            <person name="Hauser L."/>
            <person name="Kyrpides N."/>
            <person name="Ivanova N."/>
            <person name="Pagani I."/>
            <person name="Mouttaki H."/>
            <person name="He Z."/>
            <person name="Zhou J."/>
            <person name="Hemme C.L."/>
            <person name="Woyke T."/>
        </authorList>
    </citation>
    <scope>NUCLEOTIDE SEQUENCE [LARGE SCALE GENOMIC DNA]</scope>
    <source>
        <strain evidence="8">DSM 2782</strain>
    </source>
</reference>
<dbReference type="PANTHER" id="PTHR35794">
    <property type="entry name" value="CELL DIVISION PROTEIN DIVIVA"/>
    <property type="match status" value="1"/>
</dbReference>
<dbReference type="RefSeq" id="WP_004620250.1">
    <property type="nucleotide sequence ID" value="NZ_ACXX02000009.1"/>
</dbReference>
<keyword evidence="4" id="KW-0132">Cell division</keyword>
<feature type="coiled-coil region" evidence="7">
    <location>
        <begin position="86"/>
        <end position="124"/>
    </location>
</feature>
<evidence type="ECO:0000256" key="5">
    <source>
        <dbReference type="ARBA" id="ARBA00023054"/>
    </source>
</evidence>
<dbReference type="GO" id="GO:0005737">
    <property type="term" value="C:cytoplasm"/>
    <property type="evidence" value="ECO:0007669"/>
    <property type="project" value="UniProtKB-SubCell"/>
</dbReference>
<comment type="caution">
    <text evidence="8">The sequence shown here is derived from an EMBL/GenBank/DDBJ whole genome shotgun (WGS) entry which is preliminary data.</text>
</comment>
<organism evidence="8 9">
    <name type="scientific">Ruminiclostridium papyrosolvens DSM 2782</name>
    <dbReference type="NCBI Taxonomy" id="588581"/>
    <lineage>
        <taxon>Bacteria</taxon>
        <taxon>Bacillati</taxon>
        <taxon>Bacillota</taxon>
        <taxon>Clostridia</taxon>
        <taxon>Eubacteriales</taxon>
        <taxon>Oscillospiraceae</taxon>
        <taxon>Ruminiclostridium</taxon>
    </lineage>
</organism>
<evidence type="ECO:0000256" key="4">
    <source>
        <dbReference type="ARBA" id="ARBA00022618"/>
    </source>
</evidence>
<accession>F1TEM0</accession>
<gene>
    <name evidence="8" type="ORF">Cpap_1579</name>
</gene>
<dbReference type="GO" id="GO:0051301">
    <property type="term" value="P:cell division"/>
    <property type="evidence" value="ECO:0007669"/>
    <property type="project" value="UniProtKB-KW"/>
</dbReference>
<keyword evidence="5 7" id="KW-0175">Coiled coil</keyword>
<evidence type="ECO:0000256" key="3">
    <source>
        <dbReference type="ARBA" id="ARBA00022490"/>
    </source>
</evidence>
<dbReference type="Pfam" id="PF05103">
    <property type="entry name" value="DivIVA"/>
    <property type="match status" value="1"/>
</dbReference>
<keyword evidence="9" id="KW-1185">Reference proteome</keyword>
<dbReference type="STRING" id="588581.Cpap_1579"/>
<evidence type="ECO:0000256" key="6">
    <source>
        <dbReference type="ARBA" id="ARBA00023306"/>
    </source>
</evidence>
<comment type="subcellular location">
    <subcellularLocation>
        <location evidence="1">Cytoplasm</location>
    </subcellularLocation>
</comment>